<reference evidence="2 3" key="1">
    <citation type="submission" date="2015-10" db="EMBL/GenBank/DDBJ databases">
        <authorList>
            <person name="Gilbert D.G."/>
        </authorList>
    </citation>
    <scope>NUCLEOTIDE SEQUENCE [LARGE SCALE GENOMIC DNA]</scope>
    <source>
        <strain evidence="2 3">NRRL B-16712</strain>
    </source>
</reference>
<dbReference type="InterPro" id="IPR010982">
    <property type="entry name" value="Lambda_DNA-bd_dom_sf"/>
</dbReference>
<protein>
    <recommendedName>
        <fullName evidence="1">HTH cro/C1-type domain-containing protein</fullName>
    </recommendedName>
</protein>
<evidence type="ECO:0000313" key="2">
    <source>
        <dbReference type="EMBL" id="KUL29462.1"/>
    </source>
</evidence>
<dbReference type="Proteomes" id="UP000053244">
    <property type="component" value="Unassembled WGS sequence"/>
</dbReference>
<dbReference type="InterPro" id="IPR043917">
    <property type="entry name" value="DUF5753"/>
</dbReference>
<keyword evidence="3" id="KW-1185">Reference proteome</keyword>
<dbReference type="Pfam" id="PF19054">
    <property type="entry name" value="DUF5753"/>
    <property type="match status" value="1"/>
</dbReference>
<accession>A0A101JMI3</accession>
<dbReference type="AlphaFoldDB" id="A0A101JMI3"/>
<organism evidence="2 3">
    <name type="scientific">Actinoplanes awajinensis subsp. mycoplanecinus</name>
    <dbReference type="NCBI Taxonomy" id="135947"/>
    <lineage>
        <taxon>Bacteria</taxon>
        <taxon>Bacillati</taxon>
        <taxon>Actinomycetota</taxon>
        <taxon>Actinomycetes</taxon>
        <taxon>Micromonosporales</taxon>
        <taxon>Micromonosporaceae</taxon>
        <taxon>Actinoplanes</taxon>
    </lineage>
</organism>
<dbReference type="CDD" id="cd00093">
    <property type="entry name" value="HTH_XRE"/>
    <property type="match status" value="1"/>
</dbReference>
<dbReference type="GO" id="GO:0003677">
    <property type="term" value="F:DNA binding"/>
    <property type="evidence" value="ECO:0007669"/>
    <property type="project" value="InterPro"/>
</dbReference>
<dbReference type="InterPro" id="IPR001387">
    <property type="entry name" value="Cro/C1-type_HTH"/>
</dbReference>
<evidence type="ECO:0000313" key="3">
    <source>
        <dbReference type="Proteomes" id="UP000053244"/>
    </source>
</evidence>
<feature type="domain" description="HTH cro/C1-type" evidence="1">
    <location>
        <begin position="24"/>
        <end position="69"/>
    </location>
</feature>
<dbReference type="Gene3D" id="1.10.260.40">
    <property type="entry name" value="lambda repressor-like DNA-binding domains"/>
    <property type="match status" value="1"/>
</dbReference>
<dbReference type="EMBL" id="LLZH01000279">
    <property type="protein sequence ID" value="KUL29462.1"/>
    <property type="molecule type" value="Genomic_DNA"/>
</dbReference>
<sequence>MPSRPLTVKQRRLAAELLTLRGRITREKVVEDTGISEGALLKMEKGRTRPQRRTLITLLDYYGATPEKRVELLDLWQHSTRSSDLQPIEESLPENYQALIALEAEAVSLGTFEGLFVPGLLQTEEYAHAVIRSQLPEMDDAGISARVEARMHRRDALNRSNAVRYWAILDEAVIRRTVGGEDVMRGQLAHLAELGKAGNTITIQIIPFSAGAHGGMIGSFLLLEFDAPYVPVVYLENFSGGLFVEAAEEVARYRDNFQRLVAQALSPQATLHMIEEAVTAA</sequence>
<name>A0A101JMI3_9ACTN</name>
<gene>
    <name evidence="2" type="ORF">ADL15_27995</name>
</gene>
<proteinExistence type="predicted"/>
<dbReference type="SUPFAM" id="SSF47413">
    <property type="entry name" value="lambda repressor-like DNA-binding domains"/>
    <property type="match status" value="1"/>
</dbReference>
<dbReference type="Pfam" id="PF13560">
    <property type="entry name" value="HTH_31"/>
    <property type="match status" value="1"/>
</dbReference>
<evidence type="ECO:0000259" key="1">
    <source>
        <dbReference type="PROSITE" id="PS50943"/>
    </source>
</evidence>
<comment type="caution">
    <text evidence="2">The sequence shown here is derived from an EMBL/GenBank/DDBJ whole genome shotgun (WGS) entry which is preliminary data.</text>
</comment>
<dbReference type="PROSITE" id="PS50943">
    <property type="entry name" value="HTH_CROC1"/>
    <property type="match status" value="1"/>
</dbReference>
<dbReference type="SMART" id="SM00530">
    <property type="entry name" value="HTH_XRE"/>
    <property type="match status" value="1"/>
</dbReference>